<gene>
    <name evidence="1" type="ORF">EW026_g789</name>
</gene>
<dbReference type="EMBL" id="SGPJ01000012">
    <property type="protein sequence ID" value="THH02047.1"/>
    <property type="molecule type" value="Genomic_DNA"/>
</dbReference>
<proteinExistence type="predicted"/>
<evidence type="ECO:0000313" key="1">
    <source>
        <dbReference type="EMBL" id="THH02047.1"/>
    </source>
</evidence>
<accession>A0A4S4KU62</accession>
<name>A0A4S4KU62_9APHY</name>
<dbReference type="Proteomes" id="UP000309038">
    <property type="component" value="Unassembled WGS sequence"/>
</dbReference>
<organism evidence="1 2">
    <name type="scientific">Hermanssonia centrifuga</name>
    <dbReference type="NCBI Taxonomy" id="98765"/>
    <lineage>
        <taxon>Eukaryota</taxon>
        <taxon>Fungi</taxon>
        <taxon>Dikarya</taxon>
        <taxon>Basidiomycota</taxon>
        <taxon>Agaricomycotina</taxon>
        <taxon>Agaricomycetes</taxon>
        <taxon>Polyporales</taxon>
        <taxon>Meruliaceae</taxon>
        <taxon>Hermanssonia</taxon>
    </lineage>
</organism>
<protein>
    <submittedName>
        <fullName evidence="1">Uncharacterized protein</fullName>
    </submittedName>
</protein>
<reference evidence="1 2" key="1">
    <citation type="submission" date="2019-02" db="EMBL/GenBank/DDBJ databases">
        <title>Genome sequencing of the rare red list fungi Phlebia centrifuga.</title>
        <authorList>
            <person name="Buettner E."/>
            <person name="Kellner H."/>
        </authorList>
    </citation>
    <scope>NUCLEOTIDE SEQUENCE [LARGE SCALE GENOMIC DNA]</scope>
    <source>
        <strain evidence="1 2">DSM 108282</strain>
    </source>
</reference>
<keyword evidence="2" id="KW-1185">Reference proteome</keyword>
<sequence length="97" mass="10461">MPELKSRRVSRNVWVDPASLPKYGDAADIQGNAPDYVKQLTSNTLGAYGVGDSDNFAYTVGIQIKLVEVNVDQKGDKWEVTTGADVLVSKGAPNYVS</sequence>
<dbReference type="AlphaFoldDB" id="A0A4S4KU62"/>
<evidence type="ECO:0000313" key="2">
    <source>
        <dbReference type="Proteomes" id="UP000309038"/>
    </source>
</evidence>
<comment type="caution">
    <text evidence="1">The sequence shown here is derived from an EMBL/GenBank/DDBJ whole genome shotgun (WGS) entry which is preliminary data.</text>
</comment>